<evidence type="ECO:0000313" key="7">
    <source>
        <dbReference type="EMBL" id="CAH1113587.1"/>
    </source>
</evidence>
<keyword evidence="4" id="KW-0804">Transcription</keyword>
<organism evidence="7 8">
    <name type="scientific">Psylliodes chrysocephalus</name>
    <dbReference type="NCBI Taxonomy" id="3402493"/>
    <lineage>
        <taxon>Eukaryota</taxon>
        <taxon>Metazoa</taxon>
        <taxon>Ecdysozoa</taxon>
        <taxon>Arthropoda</taxon>
        <taxon>Hexapoda</taxon>
        <taxon>Insecta</taxon>
        <taxon>Pterygota</taxon>
        <taxon>Neoptera</taxon>
        <taxon>Endopterygota</taxon>
        <taxon>Coleoptera</taxon>
        <taxon>Polyphaga</taxon>
        <taxon>Cucujiformia</taxon>
        <taxon>Chrysomeloidea</taxon>
        <taxon>Chrysomelidae</taxon>
        <taxon>Galerucinae</taxon>
        <taxon>Alticini</taxon>
        <taxon>Psylliodes</taxon>
    </lineage>
</organism>
<dbReference type="GO" id="GO:0005634">
    <property type="term" value="C:nucleus"/>
    <property type="evidence" value="ECO:0007669"/>
    <property type="project" value="UniProtKB-SubCell"/>
</dbReference>
<evidence type="ECO:0000313" key="8">
    <source>
        <dbReference type="Proteomes" id="UP001153636"/>
    </source>
</evidence>
<reference evidence="7" key="1">
    <citation type="submission" date="2022-01" db="EMBL/GenBank/DDBJ databases">
        <authorList>
            <person name="King R."/>
        </authorList>
    </citation>
    <scope>NUCLEOTIDE SEQUENCE</scope>
</reference>
<keyword evidence="8" id="KW-1185">Reference proteome</keyword>
<evidence type="ECO:0000256" key="1">
    <source>
        <dbReference type="ARBA" id="ARBA00004123"/>
    </source>
</evidence>
<proteinExistence type="predicted"/>
<dbReference type="EMBL" id="OV651819">
    <property type="protein sequence ID" value="CAH1113587.1"/>
    <property type="molecule type" value="Genomic_DNA"/>
</dbReference>
<dbReference type="GO" id="GO:0000124">
    <property type="term" value="C:SAGA complex"/>
    <property type="evidence" value="ECO:0007669"/>
    <property type="project" value="InterPro"/>
</dbReference>
<keyword evidence="3" id="KW-0175">Coiled coil</keyword>
<comment type="subcellular location">
    <subcellularLocation>
        <location evidence="1">Nucleus</location>
    </subcellularLocation>
</comment>
<dbReference type="Gene3D" id="2.30.30.140">
    <property type="match status" value="2"/>
</dbReference>
<evidence type="ECO:0000256" key="2">
    <source>
        <dbReference type="ARBA" id="ARBA00023015"/>
    </source>
</evidence>
<dbReference type="CDD" id="cd20394">
    <property type="entry name" value="Tudor_SGF29_rpt2"/>
    <property type="match status" value="1"/>
</dbReference>
<dbReference type="InterPro" id="IPR047287">
    <property type="entry name" value="Tudor_SGF29_rpt2"/>
</dbReference>
<dbReference type="Proteomes" id="UP001153636">
    <property type="component" value="Chromosome 7"/>
</dbReference>
<feature type="domain" description="SGF29 C-terminal" evidence="6">
    <location>
        <begin position="149"/>
        <end position="292"/>
    </location>
</feature>
<evidence type="ECO:0000259" key="6">
    <source>
        <dbReference type="PROSITE" id="PS51518"/>
    </source>
</evidence>
<dbReference type="AlphaFoldDB" id="A0A9P0GJU2"/>
<dbReference type="InterPro" id="IPR010750">
    <property type="entry name" value="SGF29_tudor-like_dom"/>
</dbReference>
<dbReference type="Pfam" id="PF07039">
    <property type="entry name" value="SGF29_Tudor"/>
    <property type="match status" value="1"/>
</dbReference>
<dbReference type="PROSITE" id="PS51518">
    <property type="entry name" value="SGF29_C"/>
    <property type="match status" value="1"/>
</dbReference>
<dbReference type="PANTHER" id="PTHR21539">
    <property type="entry name" value="SAGA-ASSOCIATED FACTOR 29"/>
    <property type="match status" value="1"/>
</dbReference>
<evidence type="ECO:0000256" key="4">
    <source>
        <dbReference type="ARBA" id="ARBA00023163"/>
    </source>
</evidence>
<dbReference type="InterPro" id="IPR037802">
    <property type="entry name" value="SGF29"/>
</dbReference>
<evidence type="ECO:0000256" key="5">
    <source>
        <dbReference type="ARBA" id="ARBA00023242"/>
    </source>
</evidence>
<keyword evidence="5" id="KW-0539">Nucleus</keyword>
<dbReference type="FunFam" id="2.30.30.140:FF:000029">
    <property type="entry name" value="SAGA-associated factor 29 homolog"/>
    <property type="match status" value="1"/>
</dbReference>
<protein>
    <recommendedName>
        <fullName evidence="6">SGF29 C-terminal domain-containing protein</fullName>
    </recommendedName>
</protein>
<name>A0A9P0GJU2_9CUCU</name>
<dbReference type="OrthoDB" id="10265994at2759"/>
<dbReference type="InterPro" id="IPR047288">
    <property type="entry name" value="Tudor_SGF29_rpt1"/>
</dbReference>
<gene>
    <name evidence="7" type="ORF">PSYICH_LOCUS13148</name>
</gene>
<dbReference type="PANTHER" id="PTHR21539:SF0">
    <property type="entry name" value="SAGA-ASSOCIATED FACTOR 29"/>
    <property type="match status" value="1"/>
</dbReference>
<sequence length="298" mass="33695">MPLTSLSKPLTAETAAQQVQERLKALHQLVHDIDKKRFVNEQGIVALQSYHQDEKGGQSSQRIKSLYKSCVAQAEQEEELIRKALQKITEIRNIKNERRIQSRIASNKESMRKGIRMKMLNSSAHTFPLYVGKIGEKPPPLCGAVPADPNYIAKVGDMVAAHVEDSAEGKTWILAEVVSYNHNTSKYEIDDILKEQNQKGRHTLSRRRVIPLPLMRANPETDPQALFPQGTLVMALFPQTTCFYKALVNKPPSTHNDEYELLFEDPSYTEGYSPPHSVVQRYVIAYKPKIKQGQDSSS</sequence>
<dbReference type="GO" id="GO:0140672">
    <property type="term" value="C:ATAC complex"/>
    <property type="evidence" value="ECO:0007669"/>
    <property type="project" value="UniProtKB-ARBA"/>
</dbReference>
<dbReference type="CDD" id="cd20393">
    <property type="entry name" value="Tudor_SGF29_rpt1"/>
    <property type="match status" value="1"/>
</dbReference>
<evidence type="ECO:0000256" key="3">
    <source>
        <dbReference type="ARBA" id="ARBA00023054"/>
    </source>
</evidence>
<keyword evidence="2" id="KW-0805">Transcription regulation</keyword>
<accession>A0A9P0GJU2</accession>
<dbReference type="FunFam" id="2.30.30.140:FF:000026">
    <property type="entry name" value="SAGA-associated factor 29 homolog"/>
    <property type="match status" value="1"/>
</dbReference>